<keyword evidence="2 7" id="KW-0349">Heme</keyword>
<reference evidence="8 9" key="1">
    <citation type="submission" date="2023-08" db="EMBL/GenBank/DDBJ databases">
        <title>Genome sequence of Thermaerobacter compostii strain Ins1, a spore-forming filamentous bacterium isolated from a deep geothermal reservoir.</title>
        <authorList>
            <person name="Bregnard D."/>
            <person name="Gonzalez D."/>
            <person name="Junier P."/>
        </authorList>
    </citation>
    <scope>NUCLEOTIDE SEQUENCE [LARGE SCALE GENOMIC DNA]</scope>
    <source>
        <strain evidence="8 9">Ins1</strain>
    </source>
</reference>
<evidence type="ECO:0000256" key="6">
    <source>
        <dbReference type="ARBA" id="ARBA00023033"/>
    </source>
</evidence>
<dbReference type="RefSeq" id="WP_318750383.1">
    <property type="nucleotide sequence ID" value="NZ_CP132508.1"/>
</dbReference>
<dbReference type="Pfam" id="PF00067">
    <property type="entry name" value="p450"/>
    <property type="match status" value="1"/>
</dbReference>
<comment type="similarity">
    <text evidence="1 7">Belongs to the cytochrome P450 family.</text>
</comment>
<dbReference type="PROSITE" id="PS00086">
    <property type="entry name" value="CYTOCHROME_P450"/>
    <property type="match status" value="1"/>
</dbReference>
<evidence type="ECO:0000313" key="8">
    <source>
        <dbReference type="EMBL" id="WPD18560.1"/>
    </source>
</evidence>
<evidence type="ECO:0000256" key="3">
    <source>
        <dbReference type="ARBA" id="ARBA00022723"/>
    </source>
</evidence>
<evidence type="ECO:0000256" key="2">
    <source>
        <dbReference type="ARBA" id="ARBA00022617"/>
    </source>
</evidence>
<keyword evidence="6 7" id="KW-0503">Monooxygenase</keyword>
<evidence type="ECO:0000256" key="7">
    <source>
        <dbReference type="RuleBase" id="RU000461"/>
    </source>
</evidence>
<accession>A0ABZ0QQ67</accession>
<dbReference type="EMBL" id="CP132508">
    <property type="protein sequence ID" value="WPD18560.1"/>
    <property type="molecule type" value="Genomic_DNA"/>
</dbReference>
<keyword evidence="3 7" id="KW-0479">Metal-binding</keyword>
<protein>
    <submittedName>
        <fullName evidence="8">Cytochrome P450</fullName>
    </submittedName>
</protein>
<dbReference type="InterPro" id="IPR002403">
    <property type="entry name" value="Cyt_P450_E_grp-IV"/>
</dbReference>
<evidence type="ECO:0000313" key="9">
    <source>
        <dbReference type="Proteomes" id="UP001304683"/>
    </source>
</evidence>
<dbReference type="PRINTS" id="PR00465">
    <property type="entry name" value="EP450IV"/>
</dbReference>
<evidence type="ECO:0000256" key="4">
    <source>
        <dbReference type="ARBA" id="ARBA00023002"/>
    </source>
</evidence>
<name>A0ABZ0QQ67_9FIRM</name>
<dbReference type="InterPro" id="IPR017972">
    <property type="entry name" value="Cyt_P450_CS"/>
</dbReference>
<dbReference type="PANTHER" id="PTHR24291:SF50">
    <property type="entry name" value="BIFUNCTIONAL ALBAFLAVENONE MONOOXYGENASE_TERPENE SYNTHASE"/>
    <property type="match status" value="1"/>
</dbReference>
<keyword evidence="4 7" id="KW-0560">Oxidoreductase</keyword>
<dbReference type="PRINTS" id="PR00385">
    <property type="entry name" value="P450"/>
</dbReference>
<dbReference type="Gene3D" id="1.10.630.10">
    <property type="entry name" value="Cytochrome P450"/>
    <property type="match status" value="1"/>
</dbReference>
<dbReference type="InterPro" id="IPR036396">
    <property type="entry name" value="Cyt_P450_sf"/>
</dbReference>
<dbReference type="Proteomes" id="UP001304683">
    <property type="component" value="Chromosome"/>
</dbReference>
<evidence type="ECO:0000256" key="1">
    <source>
        <dbReference type="ARBA" id="ARBA00010617"/>
    </source>
</evidence>
<organism evidence="8 9">
    <name type="scientific">Thermaerobacter composti</name>
    <dbReference type="NCBI Taxonomy" id="554949"/>
    <lineage>
        <taxon>Bacteria</taxon>
        <taxon>Bacillati</taxon>
        <taxon>Bacillota</taxon>
        <taxon>Clostridia</taxon>
        <taxon>Eubacteriales</taxon>
        <taxon>Clostridiales Family XVII. Incertae Sedis</taxon>
        <taxon>Thermaerobacter</taxon>
    </lineage>
</organism>
<evidence type="ECO:0000256" key="5">
    <source>
        <dbReference type="ARBA" id="ARBA00023004"/>
    </source>
</evidence>
<dbReference type="InterPro" id="IPR001128">
    <property type="entry name" value="Cyt_P450"/>
</dbReference>
<dbReference type="InterPro" id="IPR050196">
    <property type="entry name" value="Cytochrome_P450_Monoox"/>
</dbReference>
<dbReference type="SUPFAM" id="SSF48264">
    <property type="entry name" value="Cytochrome P450"/>
    <property type="match status" value="1"/>
</dbReference>
<keyword evidence="5 7" id="KW-0408">Iron</keyword>
<proteinExistence type="inferred from homology"/>
<sequence length="168" mass="19153">MERLRRELHDVLGDRDPTADDLPRLPYTQAVLRESMRLYPPAWILSRRAVEPFTLGPHRFPAGTLVLMSQRVVHRDLRFHDEPAAFRPEHWLGDLPRRLPAFAYFPFGGGPRRCIGESFALLEASLVLAVIARRFSLELAPGARVEPAPAATLRLQHGLPMRVRRVQP</sequence>
<keyword evidence="9" id="KW-1185">Reference proteome</keyword>
<gene>
    <name evidence="8" type="ORF">Q5761_09360</name>
</gene>
<dbReference type="PANTHER" id="PTHR24291">
    <property type="entry name" value="CYTOCHROME P450 FAMILY 4"/>
    <property type="match status" value="1"/>
</dbReference>